<dbReference type="SUPFAM" id="SSF81901">
    <property type="entry name" value="HCP-like"/>
    <property type="match status" value="1"/>
</dbReference>
<protein>
    <recommendedName>
        <fullName evidence="4">Death ligand signal enhancer</fullName>
    </recommendedName>
</protein>
<dbReference type="GO" id="GO:0008625">
    <property type="term" value="P:extrinsic apoptotic signaling pathway via death domain receptors"/>
    <property type="evidence" value="ECO:0007669"/>
    <property type="project" value="TreeGrafter"/>
</dbReference>
<dbReference type="EMBL" id="JANPWB010000011">
    <property type="protein sequence ID" value="KAJ1128248.1"/>
    <property type="molecule type" value="Genomic_DNA"/>
</dbReference>
<dbReference type="AlphaFoldDB" id="A0AAV7PR80"/>
<gene>
    <name evidence="2" type="ORF">NDU88_006627</name>
</gene>
<feature type="region of interest" description="Disordered" evidence="1">
    <location>
        <begin position="163"/>
        <end position="220"/>
    </location>
</feature>
<feature type="compositionally biased region" description="Low complexity" evidence="1">
    <location>
        <begin position="198"/>
        <end position="207"/>
    </location>
</feature>
<feature type="compositionally biased region" description="Low complexity" evidence="1">
    <location>
        <begin position="168"/>
        <end position="177"/>
    </location>
</feature>
<dbReference type="GO" id="GO:0005739">
    <property type="term" value="C:mitochondrion"/>
    <property type="evidence" value="ECO:0007669"/>
    <property type="project" value="TreeGrafter"/>
</dbReference>
<accession>A0AAV7PR80</accession>
<comment type="caution">
    <text evidence="2">The sequence shown here is derived from an EMBL/GenBank/DDBJ whole genome shotgun (WGS) entry which is preliminary data.</text>
</comment>
<evidence type="ECO:0000256" key="1">
    <source>
        <dbReference type="SAM" id="MobiDB-lite"/>
    </source>
</evidence>
<reference evidence="2" key="1">
    <citation type="journal article" date="2022" name="bioRxiv">
        <title>Sequencing and chromosome-scale assembly of the giantPleurodeles waltlgenome.</title>
        <authorList>
            <person name="Brown T."/>
            <person name="Elewa A."/>
            <person name="Iarovenko S."/>
            <person name="Subramanian E."/>
            <person name="Araus A.J."/>
            <person name="Petzold A."/>
            <person name="Susuki M."/>
            <person name="Suzuki K.-i.T."/>
            <person name="Hayashi T."/>
            <person name="Toyoda A."/>
            <person name="Oliveira C."/>
            <person name="Osipova E."/>
            <person name="Leigh N.D."/>
            <person name="Simon A."/>
            <person name="Yun M.H."/>
        </authorList>
    </citation>
    <scope>NUCLEOTIDE SEQUENCE</scope>
    <source>
        <strain evidence="2">20211129_DDA</strain>
        <tissue evidence="2">Liver</tissue>
    </source>
</reference>
<dbReference type="Pfam" id="PF08238">
    <property type="entry name" value="Sel1"/>
    <property type="match status" value="5"/>
</dbReference>
<organism evidence="2 3">
    <name type="scientific">Pleurodeles waltl</name>
    <name type="common">Iberian ribbed newt</name>
    <dbReference type="NCBI Taxonomy" id="8319"/>
    <lineage>
        <taxon>Eukaryota</taxon>
        <taxon>Metazoa</taxon>
        <taxon>Chordata</taxon>
        <taxon>Craniata</taxon>
        <taxon>Vertebrata</taxon>
        <taxon>Euteleostomi</taxon>
        <taxon>Amphibia</taxon>
        <taxon>Batrachia</taxon>
        <taxon>Caudata</taxon>
        <taxon>Salamandroidea</taxon>
        <taxon>Salamandridae</taxon>
        <taxon>Pleurodelinae</taxon>
        <taxon>Pleurodeles</taxon>
    </lineage>
</organism>
<dbReference type="PANTHER" id="PTHR45011">
    <property type="entry name" value="DAP3-BINDING CELL DEATH ENHANCER 1"/>
    <property type="match status" value="1"/>
</dbReference>
<sequence length="539" mass="58546">MWRLPNLIGRALHRFHSVNVSSSLHSAPHTEVDVLNSSGLLPVGSSSSVKSFNSNSQNGQNGSGRKREKTFRPFCRQLPQYCALDAIGWGAVAAAFLHLSKQITSPDSTPNSNAKDRSFWPACLDGLVASVLRYQGHSPKWYILPNETRRINPGEHQAEALDRSYDLPSGPSSPGGSIHTEGQDSDPPPSEEEGLNFTSSSTSSSWSESEDTGSKQPYEGESRLGVSLEDAASQLQETSQNSTSVVLNIIGISSIRDSGDYSTAFTCFQAAASRGYSKAQYNAGVCYEHGYGVRKDLEKAAVYYHLAAINSHRLAQYRYARYLLHHKVGVEAEERQQALKMLEQAAEAGLKEAQAYLGVFYTKDSHIDPQKAVKFLRKAAESGDTQSKFHLGVCYESGFGVDLNLPEAVKHYEKAALEGHQAAGERLSSIHQKQMEDLLHRRPHHMKTINSCPRLSCMDGVSAEFPRSGLPSSDRHRNAAFFLSPALLAGSSAIDLPHSRSTGSLNIQADQLPSSSDAMGNPISVGVLPLSSMRAIGVG</sequence>
<proteinExistence type="predicted"/>
<name>A0AAV7PR80_PLEWA</name>
<feature type="compositionally biased region" description="Low complexity" evidence="1">
    <location>
        <begin position="44"/>
        <end position="60"/>
    </location>
</feature>
<dbReference type="InterPro" id="IPR052748">
    <property type="entry name" value="ISR_Activator"/>
</dbReference>
<dbReference type="InterPro" id="IPR011990">
    <property type="entry name" value="TPR-like_helical_dom_sf"/>
</dbReference>
<dbReference type="InterPro" id="IPR006597">
    <property type="entry name" value="Sel1-like"/>
</dbReference>
<dbReference type="Proteomes" id="UP001066276">
    <property type="component" value="Chromosome 7"/>
</dbReference>
<dbReference type="PANTHER" id="PTHR45011:SF1">
    <property type="entry name" value="DAP3-BINDING CELL DEATH ENHANCER 1"/>
    <property type="match status" value="1"/>
</dbReference>
<keyword evidence="3" id="KW-1185">Reference proteome</keyword>
<dbReference type="Gene3D" id="1.25.40.10">
    <property type="entry name" value="Tetratricopeptide repeat domain"/>
    <property type="match status" value="2"/>
</dbReference>
<evidence type="ECO:0008006" key="4">
    <source>
        <dbReference type="Google" id="ProtNLM"/>
    </source>
</evidence>
<evidence type="ECO:0000313" key="3">
    <source>
        <dbReference type="Proteomes" id="UP001066276"/>
    </source>
</evidence>
<dbReference type="SMART" id="SM00671">
    <property type="entry name" value="SEL1"/>
    <property type="match status" value="4"/>
</dbReference>
<evidence type="ECO:0000313" key="2">
    <source>
        <dbReference type="EMBL" id="KAJ1128248.1"/>
    </source>
</evidence>
<feature type="region of interest" description="Disordered" evidence="1">
    <location>
        <begin position="44"/>
        <end position="68"/>
    </location>
</feature>